<organism evidence="1 2">
    <name type="scientific">Fulvitalea axinellae</name>
    <dbReference type="NCBI Taxonomy" id="1182444"/>
    <lineage>
        <taxon>Bacteria</taxon>
        <taxon>Pseudomonadati</taxon>
        <taxon>Bacteroidota</taxon>
        <taxon>Cytophagia</taxon>
        <taxon>Cytophagales</taxon>
        <taxon>Persicobacteraceae</taxon>
        <taxon>Fulvitalea</taxon>
    </lineage>
</organism>
<dbReference type="SUPFAM" id="SSF52047">
    <property type="entry name" value="RNI-like"/>
    <property type="match status" value="1"/>
</dbReference>
<dbReference type="RefSeq" id="WP_338395812.1">
    <property type="nucleotide sequence ID" value="NZ_AP025319.1"/>
</dbReference>
<sequence>MATKKGNNDIISIGKDLQQDAVSASVFENDSPEKILSEFALAFQKKDTEAVMELSEKYLTKKALGREKETADALLQMYREGNGFVKLNILDIEDIFILVDGVYGNVLRLLFEQFQCMDITFHSLEFLAVTQFFPNVTDLILEPNYEGYDPDTVFHTDYIFKPGRFKRLYIKGIFVPNDEVDFSLFNNLEELKLEATGIQYPKFGQHPYLQKISVTDSKIENFPESLVTQKGLREIYLNAENLKSIPYSFTNLSDLRELDIRTSENFKSPRWLSQMQNLSVLGIKKAKEDASENTKEQPDSIGICDPDPEKQAKALQNINSGETCHKWQYQILALSKVSSDRFIRQRATRLLSLHCLDDKIDTVLEDKRTLLKQFQKNVRITNVFDGLEDPKTISQCLQYAYEITQEKMILKLKKEVELFG</sequence>
<evidence type="ECO:0000313" key="2">
    <source>
        <dbReference type="Proteomes" id="UP001348817"/>
    </source>
</evidence>
<accession>A0AAU9D248</accession>
<dbReference type="InterPro" id="IPR032675">
    <property type="entry name" value="LRR_dom_sf"/>
</dbReference>
<reference evidence="1 2" key="1">
    <citation type="submission" date="2021-12" db="EMBL/GenBank/DDBJ databases">
        <title>Genome sequencing of bacteria with rrn-lacking chromosome and rrn-plasmid.</title>
        <authorList>
            <person name="Anda M."/>
            <person name="Iwasaki W."/>
        </authorList>
    </citation>
    <scope>NUCLEOTIDE SEQUENCE [LARGE SCALE GENOMIC DNA]</scope>
    <source>
        <strain evidence="1 2">DSM 100852</strain>
        <plasmid evidence="1 2">pFA5</plasmid>
    </source>
</reference>
<dbReference type="EMBL" id="AP025319">
    <property type="protein sequence ID" value="BDD12669.1"/>
    <property type="molecule type" value="Genomic_DNA"/>
</dbReference>
<evidence type="ECO:0008006" key="3">
    <source>
        <dbReference type="Google" id="ProtNLM"/>
    </source>
</evidence>
<dbReference type="Gene3D" id="3.80.10.10">
    <property type="entry name" value="Ribonuclease Inhibitor"/>
    <property type="match status" value="1"/>
</dbReference>
<gene>
    <name evidence="1" type="ORF">FUAX_51010</name>
</gene>
<name>A0AAU9D248_9BACT</name>
<dbReference type="AlphaFoldDB" id="A0AAU9D248"/>
<proteinExistence type="predicted"/>
<geneLocation type="plasmid" evidence="1 2">
    <name>pFA5</name>
</geneLocation>
<protein>
    <recommendedName>
        <fullName evidence="3">Leucine-rich repeat domain-containing protein</fullName>
    </recommendedName>
</protein>
<keyword evidence="2" id="KW-1185">Reference proteome</keyword>
<dbReference type="KEGG" id="fax:FUAX_51010"/>
<keyword evidence="1" id="KW-0614">Plasmid</keyword>
<evidence type="ECO:0000313" key="1">
    <source>
        <dbReference type="EMBL" id="BDD12669.1"/>
    </source>
</evidence>
<dbReference type="Proteomes" id="UP001348817">
    <property type="component" value="Plasmid pFA5"/>
</dbReference>